<evidence type="ECO:0000256" key="10">
    <source>
        <dbReference type="ARBA" id="ARBA00022679"/>
    </source>
</evidence>
<keyword evidence="12 18" id="KW-0548">Nucleotidyltransferase</keyword>
<dbReference type="GO" id="GO:0016779">
    <property type="term" value="F:nucleotidyltransferase activity"/>
    <property type="evidence" value="ECO:0007669"/>
    <property type="project" value="UniProtKB-KW"/>
</dbReference>
<evidence type="ECO:0000256" key="17">
    <source>
        <dbReference type="ARBA" id="ARBA00023264"/>
    </source>
</evidence>
<feature type="transmembrane region" description="Helical" evidence="19">
    <location>
        <begin position="263"/>
        <end position="282"/>
    </location>
</feature>
<comment type="caution">
    <text evidence="20">The sequence shown here is derived from an EMBL/GenBank/DDBJ whole genome shotgun (WGS) entry which is preliminary data.</text>
</comment>
<dbReference type="InterPro" id="IPR000374">
    <property type="entry name" value="PC_trans"/>
</dbReference>
<keyword evidence="10 18" id="KW-0808">Transferase</keyword>
<keyword evidence="17" id="KW-1208">Phospholipid metabolism</keyword>
<evidence type="ECO:0000256" key="9">
    <source>
        <dbReference type="ARBA" id="ARBA00022516"/>
    </source>
</evidence>
<evidence type="ECO:0000256" key="2">
    <source>
        <dbReference type="ARBA" id="ARBA00004651"/>
    </source>
</evidence>
<dbReference type="Proteomes" id="UP001597327">
    <property type="component" value="Unassembled WGS sequence"/>
</dbReference>
<comment type="pathway">
    <text evidence="4">Lipid metabolism.</text>
</comment>
<dbReference type="EMBL" id="JBHUFA010000001">
    <property type="protein sequence ID" value="MFD1694161.1"/>
    <property type="molecule type" value="Genomic_DNA"/>
</dbReference>
<feature type="transmembrane region" description="Helical" evidence="19">
    <location>
        <begin position="213"/>
        <end position="232"/>
    </location>
</feature>
<keyword evidence="11 18" id="KW-0812">Transmembrane</keyword>
<feature type="transmembrane region" description="Helical" evidence="19">
    <location>
        <begin position="189"/>
        <end position="207"/>
    </location>
</feature>
<comment type="similarity">
    <text evidence="5 18">Belongs to the CDS family.</text>
</comment>
<evidence type="ECO:0000256" key="1">
    <source>
        <dbReference type="ARBA" id="ARBA00001698"/>
    </source>
</evidence>
<sequence>MSGSDTSPVPGTPAPKSRMGDLKLRLLSALVLGPAVLLLVWLGGLPFAALVVVAGLGFLWEWLTITGTARSAPHGILAYLVLVTAFGLQLSGLPGMGLVVVLLGAALVWGLGISAERSPAARWAAEGVVYTGLSMLSLFALREGSHGAVFLFYLLVVVWSTDVCAYFVGRFVGGPKLWRRVSPNKTWSGSLGGLGFAVAFAGLYAHLTGAQGVVGWMALAALLSAASQAGDLMESALKRRFSVKDSSHLIPGHGGIMDRIDGLVAAAILAALLGLAFGGSLMGPVSGFGLT</sequence>
<keyword evidence="16" id="KW-0594">Phospholipid biosynthesis</keyword>
<evidence type="ECO:0000256" key="12">
    <source>
        <dbReference type="ARBA" id="ARBA00022695"/>
    </source>
</evidence>
<evidence type="ECO:0000256" key="15">
    <source>
        <dbReference type="ARBA" id="ARBA00023136"/>
    </source>
</evidence>
<dbReference type="RefSeq" id="WP_377174737.1">
    <property type="nucleotide sequence ID" value="NZ_JBHUFA010000001.1"/>
</dbReference>
<dbReference type="PROSITE" id="PS01315">
    <property type="entry name" value="CDS"/>
    <property type="match status" value="1"/>
</dbReference>
<evidence type="ECO:0000256" key="3">
    <source>
        <dbReference type="ARBA" id="ARBA00005119"/>
    </source>
</evidence>
<comment type="subcellular location">
    <subcellularLocation>
        <location evidence="2">Cell membrane</location>
        <topology evidence="2">Multi-pass membrane protein</topology>
    </subcellularLocation>
</comment>
<evidence type="ECO:0000256" key="19">
    <source>
        <dbReference type="SAM" id="Phobius"/>
    </source>
</evidence>
<evidence type="ECO:0000256" key="16">
    <source>
        <dbReference type="ARBA" id="ARBA00023209"/>
    </source>
</evidence>
<keyword evidence="8" id="KW-1003">Cell membrane</keyword>
<keyword evidence="15 19" id="KW-0472">Membrane</keyword>
<keyword evidence="14" id="KW-0443">Lipid metabolism</keyword>
<proteinExistence type="inferred from homology"/>
<reference evidence="21" key="1">
    <citation type="journal article" date="2019" name="Int. J. Syst. Evol. Microbiol.">
        <title>The Global Catalogue of Microorganisms (GCM) 10K type strain sequencing project: providing services to taxonomists for standard genome sequencing and annotation.</title>
        <authorList>
            <consortium name="The Broad Institute Genomics Platform"/>
            <consortium name="The Broad Institute Genome Sequencing Center for Infectious Disease"/>
            <person name="Wu L."/>
            <person name="Ma J."/>
        </authorList>
    </citation>
    <scope>NUCLEOTIDE SEQUENCE [LARGE SCALE GENOMIC DNA]</scope>
    <source>
        <strain evidence="21">JCM 3369</strain>
    </source>
</reference>
<evidence type="ECO:0000256" key="4">
    <source>
        <dbReference type="ARBA" id="ARBA00005189"/>
    </source>
</evidence>
<feature type="transmembrane region" description="Helical" evidence="19">
    <location>
        <begin position="123"/>
        <end position="141"/>
    </location>
</feature>
<feature type="transmembrane region" description="Helical" evidence="19">
    <location>
        <begin position="79"/>
        <end position="111"/>
    </location>
</feature>
<dbReference type="EC" id="2.7.7.41" evidence="6 18"/>
<keyword evidence="21" id="KW-1185">Reference proteome</keyword>
<gene>
    <name evidence="20" type="ORF">ACFSC7_01445</name>
</gene>
<comment type="catalytic activity">
    <reaction evidence="1 18">
        <text>a 1,2-diacyl-sn-glycero-3-phosphate + CTP + H(+) = a CDP-1,2-diacyl-sn-glycerol + diphosphate</text>
        <dbReference type="Rhea" id="RHEA:16229"/>
        <dbReference type="ChEBI" id="CHEBI:15378"/>
        <dbReference type="ChEBI" id="CHEBI:33019"/>
        <dbReference type="ChEBI" id="CHEBI:37563"/>
        <dbReference type="ChEBI" id="CHEBI:58332"/>
        <dbReference type="ChEBI" id="CHEBI:58608"/>
        <dbReference type="EC" id="2.7.7.41"/>
    </reaction>
</comment>
<dbReference type="PANTHER" id="PTHR46382:SF1">
    <property type="entry name" value="PHOSPHATIDATE CYTIDYLYLTRANSFERASE"/>
    <property type="match status" value="1"/>
</dbReference>
<feature type="transmembrane region" description="Helical" evidence="19">
    <location>
        <begin position="147"/>
        <end position="168"/>
    </location>
</feature>
<dbReference type="PANTHER" id="PTHR46382">
    <property type="entry name" value="PHOSPHATIDATE CYTIDYLYLTRANSFERASE"/>
    <property type="match status" value="1"/>
</dbReference>
<evidence type="ECO:0000256" key="13">
    <source>
        <dbReference type="ARBA" id="ARBA00022989"/>
    </source>
</evidence>
<evidence type="ECO:0000256" key="5">
    <source>
        <dbReference type="ARBA" id="ARBA00010185"/>
    </source>
</evidence>
<organism evidence="20 21">
    <name type="scientific">Roseibium aestuarii</name>
    <dbReference type="NCBI Taxonomy" id="2600299"/>
    <lineage>
        <taxon>Bacteria</taxon>
        <taxon>Pseudomonadati</taxon>
        <taxon>Pseudomonadota</taxon>
        <taxon>Alphaproteobacteria</taxon>
        <taxon>Hyphomicrobiales</taxon>
        <taxon>Stappiaceae</taxon>
        <taxon>Roseibium</taxon>
    </lineage>
</organism>
<evidence type="ECO:0000313" key="21">
    <source>
        <dbReference type="Proteomes" id="UP001597327"/>
    </source>
</evidence>
<keyword evidence="13 19" id="KW-1133">Transmembrane helix</keyword>
<evidence type="ECO:0000256" key="14">
    <source>
        <dbReference type="ARBA" id="ARBA00023098"/>
    </source>
</evidence>
<evidence type="ECO:0000256" key="6">
    <source>
        <dbReference type="ARBA" id="ARBA00012487"/>
    </source>
</evidence>
<accession>A0ABW4JTK2</accession>
<evidence type="ECO:0000256" key="18">
    <source>
        <dbReference type="RuleBase" id="RU003938"/>
    </source>
</evidence>
<keyword evidence="9" id="KW-0444">Lipid biosynthesis</keyword>
<feature type="transmembrane region" description="Helical" evidence="19">
    <location>
        <begin position="26"/>
        <end position="59"/>
    </location>
</feature>
<evidence type="ECO:0000256" key="11">
    <source>
        <dbReference type="ARBA" id="ARBA00022692"/>
    </source>
</evidence>
<evidence type="ECO:0000256" key="7">
    <source>
        <dbReference type="ARBA" id="ARBA00019373"/>
    </source>
</evidence>
<evidence type="ECO:0000313" key="20">
    <source>
        <dbReference type="EMBL" id="MFD1694161.1"/>
    </source>
</evidence>
<dbReference type="Pfam" id="PF01148">
    <property type="entry name" value="CTP_transf_1"/>
    <property type="match status" value="1"/>
</dbReference>
<protein>
    <recommendedName>
        <fullName evidence="7 18">Phosphatidate cytidylyltransferase</fullName>
        <ecNumber evidence="6 18">2.7.7.41</ecNumber>
    </recommendedName>
</protein>
<evidence type="ECO:0000256" key="8">
    <source>
        <dbReference type="ARBA" id="ARBA00022475"/>
    </source>
</evidence>
<comment type="pathway">
    <text evidence="3 18">Phospholipid metabolism; CDP-diacylglycerol biosynthesis; CDP-diacylglycerol from sn-glycerol 3-phosphate: step 3/3.</text>
</comment>
<name>A0ABW4JTK2_9HYPH</name>